<evidence type="ECO:0000313" key="3">
    <source>
        <dbReference type="Proteomes" id="UP000282184"/>
    </source>
</evidence>
<dbReference type="AlphaFoldDB" id="A0A3S0H6L8"/>
<keyword evidence="3" id="KW-1185">Reference proteome</keyword>
<gene>
    <name evidence="2" type="ORF">EJV47_06410</name>
</gene>
<dbReference type="EMBL" id="RXOF01000003">
    <property type="protein sequence ID" value="RTQ51433.1"/>
    <property type="molecule type" value="Genomic_DNA"/>
</dbReference>
<name>A0A3S0H6L8_9BACT</name>
<proteinExistence type="predicted"/>
<evidence type="ECO:0000313" key="2">
    <source>
        <dbReference type="EMBL" id="RTQ51433.1"/>
    </source>
</evidence>
<evidence type="ECO:0000256" key="1">
    <source>
        <dbReference type="SAM" id="Phobius"/>
    </source>
</evidence>
<dbReference type="Proteomes" id="UP000282184">
    <property type="component" value="Unassembled WGS sequence"/>
</dbReference>
<sequence>MNQGTIALIVSVFSAMFAGIACVVPWYIWRRQTDVQHQANNEEKLNNFLIEAYVLRPYAWSVQAKEHDFVTERSEVRRAFIASPHNWEEELSNELVARVVPEMAHSLQQIGLSAFLGAVPLTLVFAVVGDALILDWLIVQPYVAQLNAAEPIRSLKNTRTPVLAKRRHAEWVTALAYLWLRTNWDCQNLYGGVLQRMKMSDSELVKRVEDITHADAELFTVATADSIERLVGVSLHHCREF</sequence>
<dbReference type="RefSeq" id="WP_126692326.1">
    <property type="nucleotide sequence ID" value="NZ_RXOF01000003.1"/>
</dbReference>
<accession>A0A3S0H6L8</accession>
<organism evidence="2 3">
    <name type="scientific">Hymenobacter gummosus</name>
    <dbReference type="NCBI Taxonomy" id="1776032"/>
    <lineage>
        <taxon>Bacteria</taxon>
        <taxon>Pseudomonadati</taxon>
        <taxon>Bacteroidota</taxon>
        <taxon>Cytophagia</taxon>
        <taxon>Cytophagales</taxon>
        <taxon>Hymenobacteraceae</taxon>
        <taxon>Hymenobacter</taxon>
    </lineage>
</organism>
<keyword evidence="1" id="KW-1133">Transmembrane helix</keyword>
<feature type="transmembrane region" description="Helical" evidence="1">
    <location>
        <begin position="112"/>
        <end position="138"/>
    </location>
</feature>
<protein>
    <submittedName>
        <fullName evidence="2">Uncharacterized protein</fullName>
    </submittedName>
</protein>
<keyword evidence="1" id="KW-0812">Transmembrane</keyword>
<feature type="transmembrane region" description="Helical" evidence="1">
    <location>
        <begin position="6"/>
        <end position="29"/>
    </location>
</feature>
<reference evidence="2 3" key="1">
    <citation type="submission" date="2018-12" db="EMBL/GenBank/DDBJ databases">
        <title>Hymenobacter gummosus sp. nov., isolated from a spring.</title>
        <authorList>
            <person name="Nie L."/>
        </authorList>
    </citation>
    <scope>NUCLEOTIDE SEQUENCE [LARGE SCALE GENOMIC DNA]</scope>
    <source>
        <strain evidence="2 3">KCTC 52166</strain>
    </source>
</reference>
<comment type="caution">
    <text evidence="2">The sequence shown here is derived from an EMBL/GenBank/DDBJ whole genome shotgun (WGS) entry which is preliminary data.</text>
</comment>
<keyword evidence="1" id="KW-0472">Membrane</keyword>